<keyword evidence="2" id="KW-0695">RNA-directed DNA polymerase</keyword>
<keyword evidence="2" id="KW-0548">Nucleotidyltransferase</keyword>
<feature type="non-terminal residue" evidence="2">
    <location>
        <position position="161"/>
    </location>
</feature>
<dbReference type="EMBL" id="BKCJ011402997">
    <property type="protein sequence ID" value="GFD30338.1"/>
    <property type="molecule type" value="Genomic_DNA"/>
</dbReference>
<feature type="domain" description="Reverse transcriptase Ty1/copia-type" evidence="1">
    <location>
        <begin position="84"/>
        <end position="160"/>
    </location>
</feature>
<sequence>YTYNLNSEEEEEATISLLMNSKNRFDDTLVQGFKELTKIYQNARIVETETLLFTEEEPRNYKEASTNKKWIEAMEIELDPINKNNTWTLTTLPMNQKAIGLKWFFKTKRDAKGKIIKYKAQLVAKGYVQEQGIDFDEVIAPVAQIEIVCLILALAAYHGWQ</sequence>
<reference evidence="2" key="1">
    <citation type="journal article" date="2019" name="Sci. Rep.">
        <title>Draft genome of Tanacetum cinerariifolium, the natural source of mosquito coil.</title>
        <authorList>
            <person name="Yamashiro T."/>
            <person name="Shiraishi A."/>
            <person name="Satake H."/>
            <person name="Nakayama K."/>
        </authorList>
    </citation>
    <scope>NUCLEOTIDE SEQUENCE</scope>
</reference>
<dbReference type="InterPro" id="IPR013103">
    <property type="entry name" value="RVT_2"/>
</dbReference>
<keyword evidence="2" id="KW-0808">Transferase</keyword>
<organism evidence="2">
    <name type="scientific">Tanacetum cinerariifolium</name>
    <name type="common">Dalmatian daisy</name>
    <name type="synonym">Chrysanthemum cinerariifolium</name>
    <dbReference type="NCBI Taxonomy" id="118510"/>
    <lineage>
        <taxon>Eukaryota</taxon>
        <taxon>Viridiplantae</taxon>
        <taxon>Streptophyta</taxon>
        <taxon>Embryophyta</taxon>
        <taxon>Tracheophyta</taxon>
        <taxon>Spermatophyta</taxon>
        <taxon>Magnoliopsida</taxon>
        <taxon>eudicotyledons</taxon>
        <taxon>Gunneridae</taxon>
        <taxon>Pentapetalae</taxon>
        <taxon>asterids</taxon>
        <taxon>campanulids</taxon>
        <taxon>Asterales</taxon>
        <taxon>Asteraceae</taxon>
        <taxon>Asteroideae</taxon>
        <taxon>Anthemideae</taxon>
        <taxon>Anthemidinae</taxon>
        <taxon>Tanacetum</taxon>
    </lineage>
</organism>
<evidence type="ECO:0000259" key="1">
    <source>
        <dbReference type="Pfam" id="PF07727"/>
    </source>
</evidence>
<evidence type="ECO:0000313" key="2">
    <source>
        <dbReference type="EMBL" id="GFD30338.1"/>
    </source>
</evidence>
<accession>A0A699V9P4</accession>
<gene>
    <name evidence="2" type="ORF">Tci_902307</name>
</gene>
<comment type="caution">
    <text evidence="2">The sequence shown here is derived from an EMBL/GenBank/DDBJ whole genome shotgun (WGS) entry which is preliminary data.</text>
</comment>
<feature type="non-terminal residue" evidence="2">
    <location>
        <position position="1"/>
    </location>
</feature>
<name>A0A699V9P4_TANCI</name>
<protein>
    <submittedName>
        <fullName evidence="2">Ribonuclease H-like domain, reverse transcriptase, RNA-dependent DNA polymerase</fullName>
    </submittedName>
</protein>
<dbReference type="GO" id="GO:0003964">
    <property type="term" value="F:RNA-directed DNA polymerase activity"/>
    <property type="evidence" value="ECO:0007669"/>
    <property type="project" value="UniProtKB-KW"/>
</dbReference>
<dbReference type="AlphaFoldDB" id="A0A699V9P4"/>
<dbReference type="Pfam" id="PF07727">
    <property type="entry name" value="RVT_2"/>
    <property type="match status" value="1"/>
</dbReference>
<proteinExistence type="predicted"/>